<organism evidence="4 5">
    <name type="scientific">Hymenobacter cellulosivorans</name>
    <dbReference type="NCBI Taxonomy" id="2932249"/>
    <lineage>
        <taxon>Bacteria</taxon>
        <taxon>Pseudomonadati</taxon>
        <taxon>Bacteroidota</taxon>
        <taxon>Cytophagia</taxon>
        <taxon>Cytophagales</taxon>
        <taxon>Hymenobacteraceae</taxon>
        <taxon>Hymenobacter</taxon>
    </lineage>
</organism>
<dbReference type="EMBL" id="CP095049">
    <property type="protein sequence ID" value="UOQ52780.1"/>
    <property type="molecule type" value="Genomic_DNA"/>
</dbReference>
<protein>
    <submittedName>
        <fullName evidence="4">PorT family protein</fullName>
    </submittedName>
</protein>
<evidence type="ECO:0000256" key="2">
    <source>
        <dbReference type="SAM" id="SignalP"/>
    </source>
</evidence>
<keyword evidence="2" id="KW-0732">Signal</keyword>
<feature type="compositionally biased region" description="Low complexity" evidence="1">
    <location>
        <begin position="302"/>
        <end position="318"/>
    </location>
</feature>
<evidence type="ECO:0000259" key="3">
    <source>
        <dbReference type="Pfam" id="PF13568"/>
    </source>
</evidence>
<feature type="signal peptide" evidence="2">
    <location>
        <begin position="1"/>
        <end position="31"/>
    </location>
</feature>
<feature type="region of interest" description="Disordered" evidence="1">
    <location>
        <begin position="302"/>
        <end position="332"/>
    </location>
</feature>
<reference evidence="4 5" key="1">
    <citation type="submission" date="2022-04" db="EMBL/GenBank/DDBJ databases">
        <title>Hymenobacter sp. isolated from the air.</title>
        <authorList>
            <person name="Won M."/>
            <person name="Lee C.-M."/>
            <person name="Woen H.-Y."/>
            <person name="Kwon S.-W."/>
        </authorList>
    </citation>
    <scope>NUCLEOTIDE SEQUENCE [LARGE SCALE GENOMIC DNA]</scope>
    <source>
        <strain evidence="5">5116 S-27</strain>
    </source>
</reference>
<sequence length="332" mass="35522">MKNLRSTRSFRPCAALLGLAFLLGLSSQARAQEGLHVGLKTGLNLATYTGGAIGRQTGWQPGISTGAVLGYPLSAGSGIQLEVLYSQKGAYQAGYRHTYQNPALTAGSSTYRASLAYLDVPVLYTFGPGSNGQGLFAEVGPQLSLALHKRESVRPTGEAGSGHEETLTTDHRALVPVAAGYVAGLGYQLSNGLGAELRYSGDFTRVYRSGYGAGSLAPTASNNFHNGVLQLQVRFLFGSKKSAGPAPERRPARVRHYPPAPPVEPTQAYLDSLYRDPKVRRVIQIFSILSLVDSYNRARPVYVPGPGAPAPGRRIPTPRSQPRPRTERPTAY</sequence>
<keyword evidence="5" id="KW-1185">Reference proteome</keyword>
<evidence type="ECO:0000313" key="4">
    <source>
        <dbReference type="EMBL" id="UOQ52780.1"/>
    </source>
</evidence>
<feature type="region of interest" description="Disordered" evidence="1">
    <location>
        <begin position="242"/>
        <end position="261"/>
    </location>
</feature>
<dbReference type="Pfam" id="PF13568">
    <property type="entry name" value="OMP_b-brl_2"/>
    <property type="match status" value="1"/>
</dbReference>
<dbReference type="RefSeq" id="WP_244717091.1">
    <property type="nucleotide sequence ID" value="NZ_CP095049.1"/>
</dbReference>
<accession>A0ABY4F7Y4</accession>
<proteinExistence type="predicted"/>
<feature type="domain" description="Outer membrane protein beta-barrel" evidence="3">
    <location>
        <begin position="31"/>
        <end position="200"/>
    </location>
</feature>
<evidence type="ECO:0000256" key="1">
    <source>
        <dbReference type="SAM" id="MobiDB-lite"/>
    </source>
</evidence>
<dbReference type="InterPro" id="IPR025665">
    <property type="entry name" value="Beta-barrel_OMP_2"/>
</dbReference>
<dbReference type="Proteomes" id="UP000831785">
    <property type="component" value="Chromosome"/>
</dbReference>
<feature type="chain" id="PRO_5047193653" evidence="2">
    <location>
        <begin position="32"/>
        <end position="332"/>
    </location>
</feature>
<evidence type="ECO:0000313" key="5">
    <source>
        <dbReference type="Proteomes" id="UP000831785"/>
    </source>
</evidence>
<gene>
    <name evidence="4" type="ORF">MUN80_23935</name>
</gene>
<name>A0ABY4F7Y4_9BACT</name>